<proteinExistence type="predicted"/>
<dbReference type="InterPro" id="IPR050407">
    <property type="entry name" value="Geranylgeranyl_reductase"/>
</dbReference>
<name>A0ABM9C7T7_9BACL</name>
<reference evidence="2" key="1">
    <citation type="submission" date="2022-01" db="EMBL/GenBank/DDBJ databases">
        <authorList>
            <person name="Criscuolo A."/>
        </authorList>
    </citation>
    <scope>NUCLEOTIDE SEQUENCE</scope>
    <source>
        <strain evidence="2">CIP111893</strain>
    </source>
</reference>
<dbReference type="PANTHER" id="PTHR42685">
    <property type="entry name" value="GERANYLGERANYL DIPHOSPHATE REDUCTASE"/>
    <property type="match status" value="1"/>
</dbReference>
<dbReference type="GO" id="GO:0004502">
    <property type="term" value="F:kynurenine 3-monooxygenase activity"/>
    <property type="evidence" value="ECO:0007669"/>
    <property type="project" value="UniProtKB-EC"/>
</dbReference>
<dbReference type="Gene3D" id="3.50.50.60">
    <property type="entry name" value="FAD/NAD(P)-binding domain"/>
    <property type="match status" value="1"/>
</dbReference>
<dbReference type="PRINTS" id="PR00420">
    <property type="entry name" value="RNGMNOXGNASE"/>
</dbReference>
<feature type="domain" description="FAD-binding" evidence="1">
    <location>
        <begin position="19"/>
        <end position="254"/>
    </location>
</feature>
<organism evidence="2 3">
    <name type="scientific">Paenibacillus plantiphilus</name>
    <dbReference type="NCBI Taxonomy" id="2905650"/>
    <lineage>
        <taxon>Bacteria</taxon>
        <taxon>Bacillati</taxon>
        <taxon>Bacillota</taxon>
        <taxon>Bacilli</taxon>
        <taxon>Bacillales</taxon>
        <taxon>Paenibacillaceae</taxon>
        <taxon>Paenibacillus</taxon>
    </lineage>
</organism>
<accession>A0ABM9C7T7</accession>
<evidence type="ECO:0000313" key="3">
    <source>
        <dbReference type="Proteomes" id="UP000838686"/>
    </source>
</evidence>
<evidence type="ECO:0000259" key="1">
    <source>
        <dbReference type="Pfam" id="PF01494"/>
    </source>
</evidence>
<dbReference type="Pfam" id="PF01494">
    <property type="entry name" value="FAD_binding_3"/>
    <property type="match status" value="1"/>
</dbReference>
<keyword evidence="3" id="KW-1185">Reference proteome</keyword>
<sequence length="426" mass="47656">MGAGSNYDRRDFVERTTSFDVIIVGARIAGSSLAYECSKAGLSVFLLDKGSFPSDILSTHNFFSNSLAMLREMGVMDRLLETGTPTYRRAHIQFDDTIIDGEYPETNGESECLCIRRTHLDHILFQHACEQRGVVGIEGFRVTDVIKEEDRVAGVVGCYRDGRTERFTARLVVGADGRNSVVRGLVGSQRQMCVPTDYASYVAYVADYRQEGERCVEFYKIGENLAIVFPTSDDLFVVGVMFPLDDHHWRNRFTIDPEQAMRSFVDAKFGSTSSSFPQRLAESRVALPIRGLLGYDNDWHQGMGKGWALLGDALSFKDPAVGQGQHDALYGSRVLTRILTSANDWESAWEEMARSYEQEMGSKMMSRFHMACQFTKNVPATEEQAAVNRLIGSSEEATQTFLGMYNYANEPEDLGAVISRLMQGQL</sequence>
<comment type="caution">
    <text evidence="2">The sequence shown here is derived from an EMBL/GenBank/DDBJ whole genome shotgun (WGS) entry which is preliminary data.</text>
</comment>
<dbReference type="SUPFAM" id="SSF51905">
    <property type="entry name" value="FAD/NAD(P)-binding domain"/>
    <property type="match status" value="1"/>
</dbReference>
<gene>
    <name evidence="2" type="primary">kmo</name>
    <name evidence="2" type="ORF">PAECIP111893_02341</name>
</gene>
<keyword evidence="2" id="KW-0560">Oxidoreductase</keyword>
<dbReference type="InterPro" id="IPR002938">
    <property type="entry name" value="FAD-bd"/>
</dbReference>
<dbReference type="PANTHER" id="PTHR42685:SF22">
    <property type="entry name" value="CONDITIONED MEDIUM FACTOR RECEPTOR 1"/>
    <property type="match status" value="1"/>
</dbReference>
<dbReference type="EC" id="1.14.13.9" evidence="2"/>
<dbReference type="InterPro" id="IPR036188">
    <property type="entry name" value="FAD/NAD-bd_sf"/>
</dbReference>
<evidence type="ECO:0000313" key="2">
    <source>
        <dbReference type="EMBL" id="CAH1205405.1"/>
    </source>
</evidence>
<dbReference type="Proteomes" id="UP000838686">
    <property type="component" value="Unassembled WGS sequence"/>
</dbReference>
<dbReference type="EMBL" id="CAKMMF010000011">
    <property type="protein sequence ID" value="CAH1205405.1"/>
    <property type="molecule type" value="Genomic_DNA"/>
</dbReference>
<protein>
    <submittedName>
        <fullName evidence="2">Kynurenine 3-monooxygenase</fullName>
        <ecNumber evidence="2">1.14.13.9</ecNumber>
    </submittedName>
</protein>